<organism evidence="2">
    <name type="scientific">Cladocopium goreaui</name>
    <dbReference type="NCBI Taxonomy" id="2562237"/>
    <lineage>
        <taxon>Eukaryota</taxon>
        <taxon>Sar</taxon>
        <taxon>Alveolata</taxon>
        <taxon>Dinophyceae</taxon>
        <taxon>Suessiales</taxon>
        <taxon>Symbiodiniaceae</taxon>
        <taxon>Cladocopium</taxon>
    </lineage>
</organism>
<feature type="region of interest" description="Disordered" evidence="1">
    <location>
        <begin position="309"/>
        <end position="329"/>
    </location>
</feature>
<evidence type="ECO:0000313" key="2">
    <source>
        <dbReference type="EMBL" id="CAI4015172.1"/>
    </source>
</evidence>
<dbReference type="AlphaFoldDB" id="A0A9P1DR81"/>
<reference evidence="3" key="2">
    <citation type="submission" date="2024-04" db="EMBL/GenBank/DDBJ databases">
        <authorList>
            <person name="Chen Y."/>
            <person name="Shah S."/>
            <person name="Dougan E. K."/>
            <person name="Thang M."/>
            <person name="Chan C."/>
        </authorList>
    </citation>
    <scope>NUCLEOTIDE SEQUENCE [LARGE SCALE GENOMIC DNA]</scope>
</reference>
<protein>
    <submittedName>
        <fullName evidence="2">Uncharacterized protein</fullName>
    </submittedName>
</protein>
<dbReference type="Proteomes" id="UP001152797">
    <property type="component" value="Unassembled WGS sequence"/>
</dbReference>
<name>A0A9P1DR81_9DINO</name>
<evidence type="ECO:0000313" key="4">
    <source>
        <dbReference type="Proteomes" id="UP001152797"/>
    </source>
</evidence>
<gene>
    <name evidence="2" type="ORF">C1SCF055_LOCUS40018</name>
</gene>
<proteinExistence type="predicted"/>
<dbReference type="EMBL" id="CAMXCT010006518">
    <property type="protein sequence ID" value="CAI4015172.1"/>
    <property type="molecule type" value="Genomic_DNA"/>
</dbReference>
<feature type="non-terminal residue" evidence="2">
    <location>
        <position position="1"/>
    </location>
</feature>
<feature type="non-terminal residue" evidence="2">
    <location>
        <position position="547"/>
    </location>
</feature>
<dbReference type="EMBL" id="CAMXCT030006518">
    <property type="protein sequence ID" value="CAL4802484.1"/>
    <property type="molecule type" value="Genomic_DNA"/>
</dbReference>
<keyword evidence="4" id="KW-1185">Reference proteome</keyword>
<comment type="caution">
    <text evidence="2">The sequence shown here is derived from an EMBL/GenBank/DDBJ whole genome shotgun (WGS) entry which is preliminary data.</text>
</comment>
<sequence length="547" mass="60892">MLLEVGVILATVSVWHFQEHRSDILTAPGALSYAWRSFLGKPKGGLKDSVKRKNMEVHLNKLRSPGCIRSNRCCTMHVSGTAQILMIFAAKKVSDGYACFDMQQYHANQAYVVGKTCLMATLFVDMWVAIPMGIFISFLDARLFISHGGDLVDNEVAVLILYIFIPTVAELTARRFIQGLLDAHLMVAGFRKMLKGISDGEFLTDSNFNIHGDAKCLENLLALNAELTGTSFLSWLWDDKEQHAFQQFVWTDKEEESAPGCLRIHLRNSKGQSVALDACHVKVPDLFGAVQYHLIALKEDPEQVIEDRPDAQVAGSLPPQLLTSDQRSNRAAASSSEGSLCSSCIVDSMKELSASRHFWRFTGREMTFLLDGSSEHFDMLEAHLRFNRVTDDLTSAMPHLRKFARPVDWGWLSNDPWPTLAELGRDIAQYIWTGFSQTSVPGPISVGPMFFRMPYDSSRYLLAKHAQLSLASPLFVHGNSEMDQEGDGIDGQAGQASSSPRPIRLYLHLKNFAPGELPHRSNLSGIGEQRVDIPSLGDELHEIVPNN</sequence>
<dbReference type="EMBL" id="CAMXCT020006518">
    <property type="protein sequence ID" value="CAL1168547.1"/>
    <property type="molecule type" value="Genomic_DNA"/>
</dbReference>
<reference evidence="2" key="1">
    <citation type="submission" date="2022-10" db="EMBL/GenBank/DDBJ databases">
        <authorList>
            <person name="Chen Y."/>
            <person name="Dougan E. K."/>
            <person name="Chan C."/>
            <person name="Rhodes N."/>
            <person name="Thang M."/>
        </authorList>
    </citation>
    <scope>NUCLEOTIDE SEQUENCE</scope>
</reference>
<accession>A0A9P1DR81</accession>
<evidence type="ECO:0000256" key="1">
    <source>
        <dbReference type="SAM" id="MobiDB-lite"/>
    </source>
</evidence>
<evidence type="ECO:0000313" key="3">
    <source>
        <dbReference type="EMBL" id="CAL1168547.1"/>
    </source>
</evidence>